<proteinExistence type="predicted"/>
<name>A0A9D4VRE0_PEA</name>
<evidence type="ECO:0008006" key="3">
    <source>
        <dbReference type="Google" id="ProtNLM"/>
    </source>
</evidence>
<dbReference type="EMBL" id="JAMSHJ010000007">
    <property type="protein sequence ID" value="KAI5388828.1"/>
    <property type="molecule type" value="Genomic_DNA"/>
</dbReference>
<reference evidence="1 2" key="1">
    <citation type="journal article" date="2022" name="Nat. Genet.">
        <title>Improved pea reference genome and pan-genome highlight genomic features and evolutionary characteristics.</title>
        <authorList>
            <person name="Yang T."/>
            <person name="Liu R."/>
            <person name="Luo Y."/>
            <person name="Hu S."/>
            <person name="Wang D."/>
            <person name="Wang C."/>
            <person name="Pandey M.K."/>
            <person name="Ge S."/>
            <person name="Xu Q."/>
            <person name="Li N."/>
            <person name="Li G."/>
            <person name="Huang Y."/>
            <person name="Saxena R.K."/>
            <person name="Ji Y."/>
            <person name="Li M."/>
            <person name="Yan X."/>
            <person name="He Y."/>
            <person name="Liu Y."/>
            <person name="Wang X."/>
            <person name="Xiang C."/>
            <person name="Varshney R.K."/>
            <person name="Ding H."/>
            <person name="Gao S."/>
            <person name="Zong X."/>
        </authorList>
    </citation>
    <scope>NUCLEOTIDE SEQUENCE [LARGE SCALE GENOMIC DNA]</scope>
    <source>
        <strain evidence="1 2">cv. Zhongwan 6</strain>
    </source>
</reference>
<dbReference type="AlphaFoldDB" id="A0A9D4VRE0"/>
<keyword evidence="2" id="KW-1185">Reference proteome</keyword>
<gene>
    <name evidence="1" type="ORF">KIW84_074477</name>
</gene>
<evidence type="ECO:0000313" key="2">
    <source>
        <dbReference type="Proteomes" id="UP001058974"/>
    </source>
</evidence>
<organism evidence="1 2">
    <name type="scientific">Pisum sativum</name>
    <name type="common">Garden pea</name>
    <name type="synonym">Lathyrus oleraceus</name>
    <dbReference type="NCBI Taxonomy" id="3888"/>
    <lineage>
        <taxon>Eukaryota</taxon>
        <taxon>Viridiplantae</taxon>
        <taxon>Streptophyta</taxon>
        <taxon>Embryophyta</taxon>
        <taxon>Tracheophyta</taxon>
        <taxon>Spermatophyta</taxon>
        <taxon>Magnoliopsida</taxon>
        <taxon>eudicotyledons</taxon>
        <taxon>Gunneridae</taxon>
        <taxon>Pentapetalae</taxon>
        <taxon>rosids</taxon>
        <taxon>fabids</taxon>
        <taxon>Fabales</taxon>
        <taxon>Fabaceae</taxon>
        <taxon>Papilionoideae</taxon>
        <taxon>50 kb inversion clade</taxon>
        <taxon>NPAAA clade</taxon>
        <taxon>Hologalegina</taxon>
        <taxon>IRL clade</taxon>
        <taxon>Fabeae</taxon>
        <taxon>Lathyrus</taxon>
    </lineage>
</organism>
<protein>
    <recommendedName>
        <fullName evidence="3">Mitochondrial protein</fullName>
    </recommendedName>
</protein>
<comment type="caution">
    <text evidence="1">The sequence shown here is derived from an EMBL/GenBank/DDBJ whole genome shotgun (WGS) entry which is preliminary data.</text>
</comment>
<sequence length="91" mass="10128">MVQGFKISKDENGIEMDGSFFKQLIGSMMYLTATRPNIMYAVSLLSRYYRSSSFGNQENSTLLARAADSRYFHQTAQIGAISGAKKETLSV</sequence>
<dbReference type="Gramene" id="Psat07G0447700-T1">
    <property type="protein sequence ID" value="KAI5388828.1"/>
    <property type="gene ID" value="KIW84_074477"/>
</dbReference>
<accession>A0A9D4VRE0</accession>
<dbReference type="Proteomes" id="UP001058974">
    <property type="component" value="Chromosome 7"/>
</dbReference>
<evidence type="ECO:0000313" key="1">
    <source>
        <dbReference type="EMBL" id="KAI5388828.1"/>
    </source>
</evidence>